<reference evidence="2" key="1">
    <citation type="journal article" date="2019" name="Int. J. Syst. Evol. Microbiol.">
        <title>The Global Catalogue of Microorganisms (GCM) 10K type strain sequencing project: providing services to taxonomists for standard genome sequencing and annotation.</title>
        <authorList>
            <consortium name="The Broad Institute Genomics Platform"/>
            <consortium name="The Broad Institute Genome Sequencing Center for Infectious Disease"/>
            <person name="Wu L."/>
            <person name="Ma J."/>
        </authorList>
    </citation>
    <scope>NUCLEOTIDE SEQUENCE [LARGE SCALE GENOMIC DNA]</scope>
    <source>
        <strain evidence="2">CCUG 48316</strain>
    </source>
</reference>
<organism evidence="1 2">
    <name type="scientific">Methylobacterium komagatae</name>
    <dbReference type="NCBI Taxonomy" id="374425"/>
    <lineage>
        <taxon>Bacteria</taxon>
        <taxon>Pseudomonadati</taxon>
        <taxon>Pseudomonadota</taxon>
        <taxon>Alphaproteobacteria</taxon>
        <taxon>Hyphomicrobiales</taxon>
        <taxon>Methylobacteriaceae</taxon>
        <taxon>Methylobacterium</taxon>
    </lineage>
</organism>
<name>A0ABW2BEQ7_9HYPH</name>
<dbReference type="EMBL" id="JBHSWN010000001">
    <property type="protein sequence ID" value="MFC6788267.1"/>
    <property type="molecule type" value="Genomic_DNA"/>
</dbReference>
<accession>A0ABW2BEQ7</accession>
<evidence type="ECO:0000313" key="1">
    <source>
        <dbReference type="EMBL" id="MFC6788267.1"/>
    </source>
</evidence>
<protein>
    <recommendedName>
        <fullName evidence="3">DNA primase/polymerase bifunctional N-terminal domain-containing protein</fullName>
    </recommendedName>
</protein>
<dbReference type="RefSeq" id="WP_378966100.1">
    <property type="nucleotide sequence ID" value="NZ_JBHSWN010000001.1"/>
</dbReference>
<sequence length="145" mass="16224">MRLKGITLIETYNMKTQIPHELTHATDPDGRDVVGVRLSNRSKVAWLYLTDYLRIIKQYGTPVWAVSGNGKGLFYVRFRAPGQSNNKLNVARLVAGDFEKTGVRYRDGNPLNLRNANLIHDKGRGGRPSRFSNLMIPTGKGIARG</sequence>
<evidence type="ECO:0008006" key="3">
    <source>
        <dbReference type="Google" id="ProtNLM"/>
    </source>
</evidence>
<gene>
    <name evidence="1" type="ORF">ACFQE0_00640</name>
</gene>
<dbReference type="Proteomes" id="UP001596292">
    <property type="component" value="Unassembled WGS sequence"/>
</dbReference>
<keyword evidence="2" id="KW-1185">Reference proteome</keyword>
<evidence type="ECO:0000313" key="2">
    <source>
        <dbReference type="Proteomes" id="UP001596292"/>
    </source>
</evidence>
<proteinExistence type="predicted"/>
<comment type="caution">
    <text evidence="1">The sequence shown here is derived from an EMBL/GenBank/DDBJ whole genome shotgun (WGS) entry which is preliminary data.</text>
</comment>